<feature type="region of interest" description="Disordered" evidence="3">
    <location>
        <begin position="197"/>
        <end position="277"/>
    </location>
</feature>
<dbReference type="OMA" id="KATERGW"/>
<dbReference type="GO" id="GO:0003723">
    <property type="term" value="F:RNA binding"/>
    <property type="evidence" value="ECO:0007669"/>
    <property type="project" value="InterPro"/>
</dbReference>
<dbReference type="eggNOG" id="ENOG502S4DF">
    <property type="taxonomic scope" value="Eukaryota"/>
</dbReference>
<name>B6K6P6_SCHJY</name>
<dbReference type="PANTHER" id="PTHR12299">
    <property type="entry name" value="HYALURONIC ACID-BINDING PROTEIN 4"/>
    <property type="match status" value="1"/>
</dbReference>
<protein>
    <submittedName>
        <fullName evidence="5">Serpine1 like protein</fullName>
    </submittedName>
</protein>
<evidence type="ECO:0000256" key="1">
    <source>
        <dbReference type="ARBA" id="ARBA00004496"/>
    </source>
</evidence>
<feature type="compositionally biased region" description="Basic and acidic residues" evidence="3">
    <location>
        <begin position="42"/>
        <end position="64"/>
    </location>
</feature>
<evidence type="ECO:0000313" key="6">
    <source>
        <dbReference type="JaponicusDB" id="SJAG_04383"/>
    </source>
</evidence>
<reference evidence="5 7" key="1">
    <citation type="journal article" date="2011" name="Science">
        <title>Comparative functional genomics of the fission yeasts.</title>
        <authorList>
            <person name="Rhind N."/>
            <person name="Chen Z."/>
            <person name="Yassour M."/>
            <person name="Thompson D.A."/>
            <person name="Haas B.J."/>
            <person name="Habib N."/>
            <person name="Wapinski I."/>
            <person name="Roy S."/>
            <person name="Lin M.F."/>
            <person name="Heiman D.I."/>
            <person name="Young S.K."/>
            <person name="Furuya K."/>
            <person name="Guo Y."/>
            <person name="Pidoux A."/>
            <person name="Chen H.M."/>
            <person name="Robbertse B."/>
            <person name="Goldberg J.M."/>
            <person name="Aoki K."/>
            <person name="Bayne E.H."/>
            <person name="Berlin A.M."/>
            <person name="Desjardins C.A."/>
            <person name="Dobbs E."/>
            <person name="Dukaj L."/>
            <person name="Fan L."/>
            <person name="FitzGerald M.G."/>
            <person name="French C."/>
            <person name="Gujja S."/>
            <person name="Hansen K."/>
            <person name="Keifenheim D."/>
            <person name="Levin J.Z."/>
            <person name="Mosher R.A."/>
            <person name="Mueller C.A."/>
            <person name="Pfiffner J."/>
            <person name="Priest M."/>
            <person name="Russ C."/>
            <person name="Smialowska A."/>
            <person name="Swoboda P."/>
            <person name="Sykes S.M."/>
            <person name="Vaughn M."/>
            <person name="Vengrova S."/>
            <person name="Yoder R."/>
            <person name="Zeng Q."/>
            <person name="Allshire R."/>
            <person name="Baulcombe D."/>
            <person name="Birren B.W."/>
            <person name="Brown W."/>
            <person name="Ekwall K."/>
            <person name="Kellis M."/>
            <person name="Leatherwood J."/>
            <person name="Levin H."/>
            <person name="Margalit H."/>
            <person name="Martienssen R."/>
            <person name="Nieduszynski C.A."/>
            <person name="Spatafora J.W."/>
            <person name="Friedman N."/>
            <person name="Dalgaard J.Z."/>
            <person name="Baumann P."/>
            <person name="Niki H."/>
            <person name="Regev A."/>
            <person name="Nusbaum C."/>
        </authorList>
    </citation>
    <scope>NUCLEOTIDE SEQUENCE [LARGE SCALE GENOMIC DNA]</scope>
    <source>
        <strain evidence="7">yFS275 / FY16936</strain>
    </source>
</reference>
<feature type="compositionally biased region" description="Low complexity" evidence="3">
    <location>
        <begin position="18"/>
        <end position="27"/>
    </location>
</feature>
<evidence type="ECO:0000256" key="3">
    <source>
        <dbReference type="SAM" id="MobiDB-lite"/>
    </source>
</evidence>
<dbReference type="InterPro" id="IPR019084">
    <property type="entry name" value="STM1-like_N"/>
</dbReference>
<organism evidence="5 7">
    <name type="scientific">Schizosaccharomyces japonicus (strain yFS275 / FY16936)</name>
    <name type="common">Fission yeast</name>
    <dbReference type="NCBI Taxonomy" id="402676"/>
    <lineage>
        <taxon>Eukaryota</taxon>
        <taxon>Fungi</taxon>
        <taxon>Dikarya</taxon>
        <taxon>Ascomycota</taxon>
        <taxon>Taphrinomycotina</taxon>
        <taxon>Schizosaccharomycetes</taxon>
        <taxon>Schizosaccharomycetales</taxon>
        <taxon>Schizosaccharomycetaceae</taxon>
        <taxon>Schizosaccharomyces</taxon>
    </lineage>
</organism>
<dbReference type="InterPro" id="IPR006861">
    <property type="entry name" value="HABP4_PAIRBP1-bd"/>
</dbReference>
<feature type="compositionally biased region" description="Acidic residues" evidence="3">
    <location>
        <begin position="268"/>
        <end position="277"/>
    </location>
</feature>
<keyword evidence="2" id="KW-0963">Cytoplasm</keyword>
<dbReference type="PANTHER" id="PTHR12299:SF17">
    <property type="entry name" value="AT19571P-RELATED"/>
    <property type="match status" value="1"/>
</dbReference>
<comment type="subcellular location">
    <subcellularLocation>
        <location evidence="1">Cytoplasm</location>
    </subcellularLocation>
</comment>
<evidence type="ECO:0000256" key="2">
    <source>
        <dbReference type="ARBA" id="ARBA00022490"/>
    </source>
</evidence>
<proteinExistence type="predicted"/>
<dbReference type="STRING" id="402676.B6K6P6"/>
<feature type="compositionally biased region" description="Low complexity" evidence="3">
    <location>
        <begin position="205"/>
        <end position="214"/>
    </location>
</feature>
<dbReference type="SMART" id="SM01233">
    <property type="entry name" value="HABP4_PAI-RBP1"/>
    <property type="match status" value="1"/>
</dbReference>
<feature type="region of interest" description="Disordered" evidence="3">
    <location>
        <begin position="1"/>
        <end position="175"/>
    </location>
</feature>
<dbReference type="Proteomes" id="UP000001744">
    <property type="component" value="Unassembled WGS sequence"/>
</dbReference>
<evidence type="ECO:0000259" key="4">
    <source>
        <dbReference type="SMART" id="SM01233"/>
    </source>
</evidence>
<dbReference type="OrthoDB" id="5390558at2759"/>
<dbReference type="GO" id="GO:0005829">
    <property type="term" value="C:cytosol"/>
    <property type="evidence" value="ECO:0007669"/>
    <property type="project" value="EnsemblFungi"/>
</dbReference>
<dbReference type="AlphaFoldDB" id="B6K6P6"/>
<keyword evidence="7" id="KW-1185">Reference proteome</keyword>
<dbReference type="RefSeq" id="XP_002175493.2">
    <property type="nucleotide sequence ID" value="XM_002175457.2"/>
</dbReference>
<dbReference type="GeneID" id="7050935"/>
<accession>B6K6P6</accession>
<gene>
    <name evidence="6" type="primary">oga1</name>
    <name evidence="5" type="ORF">SJAG_04383</name>
</gene>
<dbReference type="InterPro" id="IPR039764">
    <property type="entry name" value="HABP4/SERBP1-like"/>
</dbReference>
<dbReference type="VEuPathDB" id="FungiDB:SJAG_04383"/>
<sequence length="277" mass="29900">MSVASKNLFALLGEDTPSEAPAAETKPTPAPRQLTAKSTVSKKRDPSKPTPRERTVAKKAEQPRKSSRRQQPQGNAAAFREGREAVESNLSHPTEGAPQGRPRRGRQFDRRSATGRVDTKKATERGWGNPVSSEVNADSAEPEEGEGSAPATPKEEDNVKTLDEYLAEKKSTAKPVGRTVTDADVDAKWAKVTKLERTEPEDLFSSVKKTASGSKKSKDSKPKKVVLEIEQTFGPRNTNTRGARAPRGRAPRKAEAPKAATPAAPTLTEEEFPSLGA</sequence>
<feature type="compositionally biased region" description="Basic and acidic residues" evidence="3">
    <location>
        <begin position="106"/>
        <end position="124"/>
    </location>
</feature>
<feature type="compositionally biased region" description="Basic and acidic residues" evidence="3">
    <location>
        <begin position="216"/>
        <end position="227"/>
    </location>
</feature>
<dbReference type="Gene3D" id="6.10.140.1040">
    <property type="match status" value="1"/>
</dbReference>
<feature type="compositionally biased region" description="Low complexity" evidence="3">
    <location>
        <begin position="257"/>
        <end position="267"/>
    </location>
</feature>
<dbReference type="HOGENOM" id="CLU_980580_0_0_1"/>
<evidence type="ECO:0000313" key="7">
    <source>
        <dbReference type="Proteomes" id="UP000001744"/>
    </source>
</evidence>
<dbReference type="EMBL" id="KE651167">
    <property type="protein sequence ID" value="EEB09200.2"/>
    <property type="molecule type" value="Genomic_DNA"/>
</dbReference>
<dbReference type="GO" id="GO:0051880">
    <property type="term" value="F:G-quadruplex DNA binding"/>
    <property type="evidence" value="ECO:0007669"/>
    <property type="project" value="EnsemblFungi"/>
</dbReference>
<feature type="compositionally biased region" description="Basic and acidic residues" evidence="3">
    <location>
        <begin position="153"/>
        <end position="171"/>
    </location>
</feature>
<feature type="domain" description="Hyaluronan/mRNA-binding protein" evidence="4">
    <location>
        <begin position="104"/>
        <end position="186"/>
    </location>
</feature>
<dbReference type="JaponicusDB" id="SJAG_04383">
    <property type="gene designation" value="oga1"/>
</dbReference>
<evidence type="ECO:0000313" key="5">
    <source>
        <dbReference type="EMBL" id="EEB09200.2"/>
    </source>
</evidence>
<dbReference type="Pfam" id="PF09598">
    <property type="entry name" value="Stm1_N"/>
    <property type="match status" value="1"/>
</dbReference>